<dbReference type="InterPro" id="IPR050185">
    <property type="entry name" value="Ub_carboxyl-term_hydrolase"/>
</dbReference>
<dbReference type="PROSITE" id="PS00973">
    <property type="entry name" value="USP_2"/>
    <property type="match status" value="1"/>
</dbReference>
<reference evidence="5" key="1">
    <citation type="submission" date="2022-01" db="EMBL/GenBank/DDBJ databases">
        <title>Genome Sequence Resource for Two Populations of Ditylenchus destructor, the Migratory Endoparasitic Phytonematode.</title>
        <authorList>
            <person name="Zhang H."/>
            <person name="Lin R."/>
            <person name="Xie B."/>
        </authorList>
    </citation>
    <scope>NUCLEOTIDE SEQUENCE</scope>
    <source>
        <strain evidence="5">BazhouSP</strain>
    </source>
</reference>
<protein>
    <recommendedName>
        <fullName evidence="2">Ubiquitin carboxyl-terminal hydrolase</fullName>
        <ecNumber evidence="2">3.4.19.12</ecNumber>
    </recommendedName>
</protein>
<dbReference type="PANTHER" id="PTHR21646">
    <property type="entry name" value="UBIQUITIN CARBOXYL-TERMINAL HYDROLASE"/>
    <property type="match status" value="1"/>
</dbReference>
<dbReference type="InterPro" id="IPR018200">
    <property type="entry name" value="USP_CS"/>
</dbReference>
<evidence type="ECO:0000313" key="6">
    <source>
        <dbReference type="Proteomes" id="UP001201812"/>
    </source>
</evidence>
<dbReference type="GO" id="GO:0006508">
    <property type="term" value="P:proteolysis"/>
    <property type="evidence" value="ECO:0007669"/>
    <property type="project" value="UniProtKB-KW"/>
</dbReference>
<keyword evidence="2 5" id="KW-0378">Hydrolase</keyword>
<dbReference type="Proteomes" id="UP001201812">
    <property type="component" value="Unassembled WGS sequence"/>
</dbReference>
<dbReference type="AlphaFoldDB" id="A0AAD4N6P1"/>
<keyword evidence="2" id="KW-0788">Thiol protease</keyword>
<dbReference type="EMBL" id="JAKKPZ010000010">
    <property type="protein sequence ID" value="KAI1716518.1"/>
    <property type="molecule type" value="Genomic_DNA"/>
</dbReference>
<dbReference type="Pfam" id="PF00443">
    <property type="entry name" value="UCH"/>
    <property type="match status" value="1"/>
</dbReference>
<keyword evidence="2" id="KW-0645">Protease</keyword>
<dbReference type="GO" id="GO:0004843">
    <property type="term" value="F:cysteine-type deubiquitinase activity"/>
    <property type="evidence" value="ECO:0007669"/>
    <property type="project" value="UniProtKB-UniRule"/>
</dbReference>
<feature type="compositionally biased region" description="Basic and acidic residues" evidence="3">
    <location>
        <begin position="268"/>
        <end position="291"/>
    </location>
</feature>
<feature type="compositionally biased region" description="Basic residues" evidence="3">
    <location>
        <begin position="248"/>
        <end position="267"/>
    </location>
</feature>
<keyword evidence="2" id="KW-0833">Ubl conjugation pathway</keyword>
<feature type="domain" description="USP" evidence="4">
    <location>
        <begin position="27"/>
        <end position="532"/>
    </location>
</feature>
<dbReference type="SUPFAM" id="SSF54001">
    <property type="entry name" value="Cysteine proteinases"/>
    <property type="match status" value="1"/>
</dbReference>
<dbReference type="InterPro" id="IPR001394">
    <property type="entry name" value="Peptidase_C19_UCH"/>
</dbReference>
<comment type="catalytic activity">
    <reaction evidence="1 2">
        <text>Thiol-dependent hydrolysis of ester, thioester, amide, peptide and isopeptide bonds formed by the C-terminal Gly of ubiquitin (a 76-residue protein attached to proteins as an intracellular targeting signal).</text>
        <dbReference type="EC" id="3.4.19.12"/>
    </reaction>
</comment>
<dbReference type="CDD" id="cd02667">
    <property type="entry name" value="Peptidase_C19K"/>
    <property type="match status" value="1"/>
</dbReference>
<name>A0AAD4N6P1_9BILA</name>
<gene>
    <name evidence="5" type="ORF">DdX_07578</name>
</gene>
<evidence type="ECO:0000256" key="2">
    <source>
        <dbReference type="RuleBase" id="RU366025"/>
    </source>
</evidence>
<sequence length="533" mass="61423">MSPERKSAKATLNETKARSMEIQIFPKGLSNLGNTCFFNSVMQCISHTHQLSFYFDRLDNDKHVSNSEKYKTQIGDNDVNVPLARISLPDMDMPLVSSFRNFVREYWSGREPNPRSLFDQISRKVPRFRGWQQQDAHELLRFSPVFRQIHCNNLFRYMLDGLRQEEILRFRKGFIRWVNEGELSNLTPEQTSLYKGALQQTIRCSKCDHVSTCFEPFLDLSLPLNYSYSADHHNGANYKRTKPEVKSKSQRKKEMKNKRKKGKKPHTTAKESVNDENTENHGTDENEKSPEFDEQEDEVPNHDLDEDESTPEPSSIAMDDAASTLAPLDNASFDPTSLSDKADNELAKRRTVDASKRYLVFVAPLNLTIHLKRFSQHTLYGGRTTTKKLRDFVEFGTKLDLAPFCCKDVQRAIFSQKSILYNLYGVVSHSGDMNSGHYVAYVRARPQMEEKIRFIFNLSSFQSPESLTPLVTEKCRGLSLDNGWTKNDTANDIIEFLALTSKWYYISDRSVQAVPESRVLNSEAFILFYERVS</sequence>
<feature type="region of interest" description="Disordered" evidence="3">
    <location>
        <begin position="231"/>
        <end position="316"/>
    </location>
</feature>
<dbReference type="GO" id="GO:0016579">
    <property type="term" value="P:protein deubiquitination"/>
    <property type="evidence" value="ECO:0007669"/>
    <property type="project" value="InterPro"/>
</dbReference>
<dbReference type="Gene3D" id="3.90.70.10">
    <property type="entry name" value="Cysteine proteinases"/>
    <property type="match status" value="1"/>
</dbReference>
<accession>A0AAD4N6P1</accession>
<evidence type="ECO:0000256" key="3">
    <source>
        <dbReference type="SAM" id="MobiDB-lite"/>
    </source>
</evidence>
<feature type="compositionally biased region" description="Acidic residues" evidence="3">
    <location>
        <begin position="292"/>
        <end position="310"/>
    </location>
</feature>
<comment type="caution">
    <text evidence="5">The sequence shown here is derived from an EMBL/GenBank/DDBJ whole genome shotgun (WGS) entry which is preliminary data.</text>
</comment>
<evidence type="ECO:0000256" key="1">
    <source>
        <dbReference type="ARBA" id="ARBA00000707"/>
    </source>
</evidence>
<dbReference type="InterPro" id="IPR038765">
    <property type="entry name" value="Papain-like_cys_pep_sf"/>
</dbReference>
<organism evidence="5 6">
    <name type="scientific">Ditylenchus destructor</name>
    <dbReference type="NCBI Taxonomy" id="166010"/>
    <lineage>
        <taxon>Eukaryota</taxon>
        <taxon>Metazoa</taxon>
        <taxon>Ecdysozoa</taxon>
        <taxon>Nematoda</taxon>
        <taxon>Chromadorea</taxon>
        <taxon>Rhabditida</taxon>
        <taxon>Tylenchina</taxon>
        <taxon>Tylenchomorpha</taxon>
        <taxon>Sphaerularioidea</taxon>
        <taxon>Anguinidae</taxon>
        <taxon>Anguininae</taxon>
        <taxon>Ditylenchus</taxon>
    </lineage>
</organism>
<dbReference type="PROSITE" id="PS00972">
    <property type="entry name" value="USP_1"/>
    <property type="match status" value="1"/>
</dbReference>
<evidence type="ECO:0000313" key="5">
    <source>
        <dbReference type="EMBL" id="KAI1716518.1"/>
    </source>
</evidence>
<dbReference type="EC" id="3.4.19.12" evidence="2"/>
<proteinExistence type="inferred from homology"/>
<dbReference type="PROSITE" id="PS50235">
    <property type="entry name" value="USP_3"/>
    <property type="match status" value="1"/>
</dbReference>
<dbReference type="InterPro" id="IPR028889">
    <property type="entry name" value="USP"/>
</dbReference>
<evidence type="ECO:0000259" key="4">
    <source>
        <dbReference type="PROSITE" id="PS50235"/>
    </source>
</evidence>
<keyword evidence="6" id="KW-1185">Reference proteome</keyword>
<comment type="similarity">
    <text evidence="2">Belongs to the peptidase C19 family.</text>
</comment>
<dbReference type="PANTHER" id="PTHR21646:SF39">
    <property type="entry name" value="UBIQUITIN CARBOXYL-TERMINAL HYDROLASE 16"/>
    <property type="match status" value="1"/>
</dbReference>